<evidence type="ECO:0000256" key="1">
    <source>
        <dbReference type="SAM" id="MobiDB-lite"/>
    </source>
</evidence>
<gene>
    <name evidence="2" type="ORF">AJ80_07635</name>
</gene>
<dbReference type="Proteomes" id="UP000224634">
    <property type="component" value="Unassembled WGS sequence"/>
</dbReference>
<feature type="compositionally biased region" description="Basic residues" evidence="1">
    <location>
        <begin position="1"/>
        <end position="10"/>
    </location>
</feature>
<dbReference type="InterPro" id="IPR021858">
    <property type="entry name" value="Fun_TF"/>
</dbReference>
<evidence type="ECO:0000313" key="2">
    <source>
        <dbReference type="EMBL" id="PGH09684.1"/>
    </source>
</evidence>
<dbReference type="AlphaFoldDB" id="A0A2B7XDF5"/>
<dbReference type="STRING" id="1447883.A0A2B7XDF5"/>
<organism evidence="2 3">
    <name type="scientific">Polytolypa hystricis (strain UAMH7299)</name>
    <dbReference type="NCBI Taxonomy" id="1447883"/>
    <lineage>
        <taxon>Eukaryota</taxon>
        <taxon>Fungi</taxon>
        <taxon>Dikarya</taxon>
        <taxon>Ascomycota</taxon>
        <taxon>Pezizomycotina</taxon>
        <taxon>Eurotiomycetes</taxon>
        <taxon>Eurotiomycetidae</taxon>
        <taxon>Onygenales</taxon>
        <taxon>Onygenales incertae sedis</taxon>
        <taxon>Polytolypa</taxon>
    </lineage>
</organism>
<feature type="compositionally biased region" description="Polar residues" evidence="1">
    <location>
        <begin position="17"/>
        <end position="31"/>
    </location>
</feature>
<dbReference type="EMBL" id="PDNA01000151">
    <property type="protein sequence ID" value="PGH09684.1"/>
    <property type="molecule type" value="Genomic_DNA"/>
</dbReference>
<feature type="compositionally biased region" description="Basic and acidic residues" evidence="1">
    <location>
        <begin position="52"/>
        <end position="70"/>
    </location>
</feature>
<evidence type="ECO:0008006" key="4">
    <source>
        <dbReference type="Google" id="ProtNLM"/>
    </source>
</evidence>
<name>A0A2B7XDF5_POLH7</name>
<reference evidence="2 3" key="1">
    <citation type="submission" date="2017-10" db="EMBL/GenBank/DDBJ databases">
        <title>Comparative genomics in systemic dimorphic fungi from Ajellomycetaceae.</title>
        <authorList>
            <person name="Munoz J.F."/>
            <person name="Mcewen J.G."/>
            <person name="Clay O.K."/>
            <person name="Cuomo C.A."/>
        </authorList>
    </citation>
    <scope>NUCLEOTIDE SEQUENCE [LARGE SCALE GENOMIC DNA]</scope>
    <source>
        <strain evidence="2 3">UAMH7299</strain>
    </source>
</reference>
<evidence type="ECO:0000313" key="3">
    <source>
        <dbReference type="Proteomes" id="UP000224634"/>
    </source>
</evidence>
<sequence length="597" mass="66189">MASRSRKQKTFHFVNADPSSETKSQTRSQIRSHVGKWVWHQMRKDDDDDDVDGRRDDVHHGGKEREEDSRRRVHCHSRSTRTASTGTFPRDKGPGTSTAVFSVITMQNQTVPANEEDTDLGTPVSDTLGQGSQTQSSIGSNVYSQGTFDTQDNAQSLYLIGNSWDPFKTYPTNLPSSLVAKCNEYSTSVLWPSLTPGPSKIASPGTQGWLPLSMTDPTLFTALLFGSLSHRRTRDRKRGMIDGPQREQENRELIMCETTTIQLLNEAIADPSRALSDGVILAVLAMASNHHDEDALNSVAKSPFTPPLKSLQWLDVYGTLALNPVHARGLCQLVDMRGGLEKLTLPGLAETISYSIILNASKSLSRPGYPFIPFATDSQPHTLQARLGFSSEDIKQSFGTFCKMGFTYELAETFQAMHVYQGIVELYCDGALPAPDLTTLIDQRNLVQHTLMSLPPGSELDTTSTKNSLVYEVCRLAAITYNLGVLFPLPISTVPFQSLTQQLKEALQESKKRFDWGVEPLPHLLLWVLAVGGIASTNLPERPWFVAVLSRVTAQRGIQSWRALKTYLKGILWLESACDVAGELLWDEMDSLHESFL</sequence>
<dbReference type="PANTHER" id="PTHR37540">
    <property type="entry name" value="TRANSCRIPTION FACTOR (ACR-2), PUTATIVE-RELATED-RELATED"/>
    <property type="match status" value="1"/>
</dbReference>
<protein>
    <recommendedName>
        <fullName evidence="4">Transcription factor domain-containing protein</fullName>
    </recommendedName>
</protein>
<dbReference type="PANTHER" id="PTHR37540:SF5">
    <property type="entry name" value="TRANSCRIPTION FACTOR DOMAIN-CONTAINING PROTEIN"/>
    <property type="match status" value="1"/>
</dbReference>
<dbReference type="OrthoDB" id="3469466at2759"/>
<dbReference type="Pfam" id="PF11951">
    <property type="entry name" value="Fungal_trans_2"/>
    <property type="match status" value="1"/>
</dbReference>
<proteinExistence type="predicted"/>
<keyword evidence="3" id="KW-1185">Reference proteome</keyword>
<feature type="region of interest" description="Disordered" evidence="1">
    <location>
        <begin position="1"/>
        <end position="97"/>
    </location>
</feature>
<accession>A0A2B7XDF5</accession>
<comment type="caution">
    <text evidence="2">The sequence shown here is derived from an EMBL/GenBank/DDBJ whole genome shotgun (WGS) entry which is preliminary data.</text>
</comment>